<evidence type="ECO:0000256" key="3">
    <source>
        <dbReference type="ARBA" id="ARBA00022989"/>
    </source>
</evidence>
<feature type="transmembrane region" description="Helical" evidence="5">
    <location>
        <begin position="221"/>
        <end position="238"/>
    </location>
</feature>
<comment type="caution">
    <text evidence="7">The sequence shown here is derived from an EMBL/GenBank/DDBJ whole genome shotgun (WGS) entry which is preliminary data.</text>
</comment>
<feature type="transmembrane region" description="Helical" evidence="5">
    <location>
        <begin position="102"/>
        <end position="122"/>
    </location>
</feature>
<reference evidence="8" key="1">
    <citation type="journal article" date="2017" name="Genome Announc.">
        <title>Genome sequences of Cyberlindnera fabianii 65, Pichia kudriavzevii 129, and Saccharomyces cerevisiae 131 isolated from fermented masau fruits in Zimbabwe.</title>
        <authorList>
            <person name="van Rijswijck I.M.H."/>
            <person name="Derks M.F.L."/>
            <person name="Abee T."/>
            <person name="de Ridder D."/>
            <person name="Smid E.J."/>
        </authorList>
    </citation>
    <scope>NUCLEOTIDE SEQUENCE [LARGE SCALE GENOMIC DNA]</scope>
    <source>
        <strain evidence="8">129</strain>
    </source>
</reference>
<dbReference type="GO" id="GO:0000329">
    <property type="term" value="C:fungal-type vacuole membrane"/>
    <property type="evidence" value="ECO:0007669"/>
    <property type="project" value="TreeGrafter"/>
</dbReference>
<evidence type="ECO:0000256" key="1">
    <source>
        <dbReference type="ARBA" id="ARBA00004141"/>
    </source>
</evidence>
<feature type="transmembrane region" description="Helical" evidence="5">
    <location>
        <begin position="258"/>
        <end position="280"/>
    </location>
</feature>
<feature type="transmembrane region" description="Helical" evidence="5">
    <location>
        <begin position="292"/>
        <end position="315"/>
    </location>
</feature>
<keyword evidence="4 5" id="KW-0472">Membrane</keyword>
<feature type="domain" description="EamA" evidence="6">
    <location>
        <begin position="162"/>
        <end position="238"/>
    </location>
</feature>
<proteinExistence type="predicted"/>
<protein>
    <submittedName>
        <fullName evidence="7">Thiamine-repressible mitochondrial transport protein THI74</fullName>
    </submittedName>
</protein>
<evidence type="ECO:0000313" key="7">
    <source>
        <dbReference type="EMBL" id="ONH77329.1"/>
    </source>
</evidence>
<feature type="transmembrane region" description="Helical" evidence="5">
    <location>
        <begin position="353"/>
        <end position="373"/>
    </location>
</feature>
<dbReference type="AlphaFoldDB" id="A0A1V2LU38"/>
<name>A0A1V2LU38_PICKU</name>
<dbReference type="Proteomes" id="UP000189274">
    <property type="component" value="Unassembled WGS sequence"/>
</dbReference>
<evidence type="ECO:0000256" key="5">
    <source>
        <dbReference type="SAM" id="Phobius"/>
    </source>
</evidence>
<dbReference type="InterPro" id="IPR037185">
    <property type="entry name" value="EmrE-like"/>
</dbReference>
<dbReference type="SUPFAM" id="SSF103481">
    <property type="entry name" value="Multidrug resistance efflux transporter EmrE"/>
    <property type="match status" value="1"/>
</dbReference>
<evidence type="ECO:0000259" key="6">
    <source>
        <dbReference type="Pfam" id="PF00892"/>
    </source>
</evidence>
<dbReference type="InterPro" id="IPR000620">
    <property type="entry name" value="EamA_dom"/>
</dbReference>
<dbReference type="EMBL" id="MQVM01000002">
    <property type="protein sequence ID" value="ONH77329.1"/>
    <property type="molecule type" value="Genomic_DNA"/>
</dbReference>
<feature type="transmembrane region" description="Helical" evidence="5">
    <location>
        <begin position="169"/>
        <end position="190"/>
    </location>
</feature>
<evidence type="ECO:0000313" key="8">
    <source>
        <dbReference type="Proteomes" id="UP000189274"/>
    </source>
</evidence>
<gene>
    <name evidence="7" type="ORF">BOH78_0478</name>
</gene>
<dbReference type="Pfam" id="PF00892">
    <property type="entry name" value="EamA"/>
    <property type="match status" value="1"/>
</dbReference>
<accession>A0A1V2LU38</accession>
<dbReference type="PANTHER" id="PTHR23051">
    <property type="entry name" value="SOLUTE CARRIER FAMILY 35, MEMBER F5"/>
    <property type="match status" value="1"/>
</dbReference>
<evidence type="ECO:0000256" key="4">
    <source>
        <dbReference type="ARBA" id="ARBA00023136"/>
    </source>
</evidence>
<feature type="transmembrane region" description="Helical" evidence="5">
    <location>
        <begin position="385"/>
        <end position="403"/>
    </location>
</feature>
<feature type="transmembrane region" description="Helical" evidence="5">
    <location>
        <begin position="327"/>
        <end position="346"/>
    </location>
</feature>
<comment type="subcellular location">
    <subcellularLocation>
        <location evidence="1">Membrane</location>
        <topology evidence="1">Multi-pass membrane protein</topology>
    </subcellularLocation>
</comment>
<sequence length="484" mass="53353">MSTHVITSPRLDKSPGFQIFKSPALRSLSSANLLHFIDHPNDTVNDELDEHNILSDVREIIIVEETSVWITGLIYLVGTVAFWILSVQLMNGVMKKTDYHHPLLAAYLNGSCFIFLGIRPLYSEFLAYGRDMNLLNDHNRHENYSSMDAAEESMSLPEVRLSKSEIGKVAFTASLFYFLTCYFGSAALNYTSASNQTILATSSSVFSLILGVLCNIERFTLGKLASVCLSMLGIILITSNKASSISVVTLVSKFSTELIGNLLAITGAFAYSAFMTLLKMKLGKQTDSDSDSLLYGLLGLSTLLCGIPILLFYHVLGWEVLEMPQKFYIFGMLLTSSFFNALSDYFASCASLITSPLSVSLSLCAAIPITMFIDSYCNDGLNLSIQYLVGVLFIFSAFIFTNITEEKETVQSAIDNAVEEAINHDESLSVYLSPRLKSTNSAPTSITDLSISHTLDSSTDDVVPKLIVTGGQNHKYFFREINNR</sequence>
<evidence type="ECO:0000256" key="2">
    <source>
        <dbReference type="ARBA" id="ARBA00022692"/>
    </source>
</evidence>
<feature type="transmembrane region" description="Helical" evidence="5">
    <location>
        <begin position="68"/>
        <end position="90"/>
    </location>
</feature>
<organism evidence="7 8">
    <name type="scientific">Pichia kudriavzevii</name>
    <name type="common">Yeast</name>
    <name type="synonym">Issatchenkia orientalis</name>
    <dbReference type="NCBI Taxonomy" id="4909"/>
    <lineage>
        <taxon>Eukaryota</taxon>
        <taxon>Fungi</taxon>
        <taxon>Dikarya</taxon>
        <taxon>Ascomycota</taxon>
        <taxon>Saccharomycotina</taxon>
        <taxon>Pichiomycetes</taxon>
        <taxon>Pichiales</taxon>
        <taxon>Pichiaceae</taxon>
        <taxon>Pichia</taxon>
    </lineage>
</organism>
<dbReference type="VEuPathDB" id="FungiDB:C5L36_0B09820"/>
<dbReference type="PANTHER" id="PTHR23051:SF0">
    <property type="entry name" value="SOLUTE CARRIER FAMILY 35 MEMBER F5"/>
    <property type="match status" value="1"/>
</dbReference>
<feature type="transmembrane region" description="Helical" evidence="5">
    <location>
        <begin position="196"/>
        <end position="214"/>
    </location>
</feature>
<keyword evidence="2 5" id="KW-0812">Transmembrane</keyword>
<keyword evidence="3 5" id="KW-1133">Transmembrane helix</keyword>